<dbReference type="EC" id="2.3.2.-" evidence="11"/>
<proteinExistence type="inferred from homology"/>
<dbReference type="EMBL" id="JBHSJF010000001">
    <property type="protein sequence ID" value="MFC5066641.1"/>
    <property type="molecule type" value="Genomic_DNA"/>
</dbReference>
<feature type="active site" description="Proton donor/acceptor" evidence="9">
    <location>
        <position position="189"/>
    </location>
</feature>
<dbReference type="RefSeq" id="WP_114955414.1">
    <property type="nucleotide sequence ID" value="NZ_JBHSJF010000001.1"/>
</dbReference>
<keyword evidence="5" id="KW-0378">Hydrolase</keyword>
<comment type="similarity">
    <text evidence="2">Belongs to the YkuD family.</text>
</comment>
<reference evidence="12" key="1">
    <citation type="journal article" date="2019" name="Int. J. Syst. Evol. Microbiol.">
        <title>The Global Catalogue of Microorganisms (GCM) 10K type strain sequencing project: providing services to taxonomists for standard genome sequencing and annotation.</title>
        <authorList>
            <consortium name="The Broad Institute Genomics Platform"/>
            <consortium name="The Broad Institute Genome Sequencing Center for Infectious Disease"/>
            <person name="Wu L."/>
            <person name="Ma J."/>
        </authorList>
    </citation>
    <scope>NUCLEOTIDE SEQUENCE [LARGE SCALE GENOMIC DNA]</scope>
    <source>
        <strain evidence="12">CGMCC 1.16444</strain>
    </source>
</reference>
<evidence type="ECO:0000256" key="7">
    <source>
        <dbReference type="ARBA" id="ARBA00022984"/>
    </source>
</evidence>
<keyword evidence="12" id="KW-1185">Reference proteome</keyword>
<dbReference type="Pfam" id="PF03734">
    <property type="entry name" value="YkuD"/>
    <property type="match status" value="1"/>
</dbReference>
<organism evidence="11 12">
    <name type="scientific">Flaviflagellibacter deserti</name>
    <dbReference type="NCBI Taxonomy" id="2267266"/>
    <lineage>
        <taxon>Bacteria</taxon>
        <taxon>Pseudomonadati</taxon>
        <taxon>Pseudomonadota</taxon>
        <taxon>Alphaproteobacteria</taxon>
        <taxon>Hyphomicrobiales</taxon>
        <taxon>Flaviflagellibacter</taxon>
    </lineage>
</organism>
<evidence type="ECO:0000256" key="2">
    <source>
        <dbReference type="ARBA" id="ARBA00005992"/>
    </source>
</evidence>
<evidence type="ECO:0000313" key="11">
    <source>
        <dbReference type="EMBL" id="MFC5066641.1"/>
    </source>
</evidence>
<feature type="active site" description="Nucleophile" evidence="9">
    <location>
        <position position="205"/>
    </location>
</feature>
<dbReference type="InterPro" id="IPR006311">
    <property type="entry name" value="TAT_signal"/>
</dbReference>
<evidence type="ECO:0000256" key="5">
    <source>
        <dbReference type="ARBA" id="ARBA00022801"/>
    </source>
</evidence>
<feature type="domain" description="L,D-TPase catalytic" evidence="10">
    <location>
        <begin position="93"/>
        <end position="229"/>
    </location>
</feature>
<evidence type="ECO:0000256" key="3">
    <source>
        <dbReference type="ARBA" id="ARBA00022676"/>
    </source>
</evidence>
<dbReference type="Proteomes" id="UP001595796">
    <property type="component" value="Unassembled WGS sequence"/>
</dbReference>
<dbReference type="InterPro" id="IPR038063">
    <property type="entry name" value="Transpep_catalytic_dom"/>
</dbReference>
<dbReference type="PROSITE" id="PS51318">
    <property type="entry name" value="TAT"/>
    <property type="match status" value="1"/>
</dbReference>
<dbReference type="PANTHER" id="PTHR30582:SF24">
    <property type="entry name" value="L,D-TRANSPEPTIDASE ERFK_SRFK-RELATED"/>
    <property type="match status" value="1"/>
</dbReference>
<evidence type="ECO:0000313" key="12">
    <source>
        <dbReference type="Proteomes" id="UP001595796"/>
    </source>
</evidence>
<accession>A0ABV9Z198</accession>
<dbReference type="SUPFAM" id="SSF141523">
    <property type="entry name" value="L,D-transpeptidase catalytic domain-like"/>
    <property type="match status" value="1"/>
</dbReference>
<keyword evidence="6 9" id="KW-0133">Cell shape</keyword>
<dbReference type="InterPro" id="IPR050979">
    <property type="entry name" value="LD-transpeptidase"/>
</dbReference>
<comment type="caution">
    <text evidence="11">The sequence shown here is derived from an EMBL/GenBank/DDBJ whole genome shotgun (WGS) entry which is preliminary data.</text>
</comment>
<protein>
    <submittedName>
        <fullName evidence="11">L,D-transpeptidase</fullName>
        <ecNumber evidence="11">2.3.2.-</ecNumber>
    </submittedName>
</protein>
<dbReference type="Gene3D" id="2.40.440.10">
    <property type="entry name" value="L,D-transpeptidase catalytic domain-like"/>
    <property type="match status" value="1"/>
</dbReference>
<gene>
    <name evidence="11" type="ORF">ACFPFW_01265</name>
</gene>
<sequence length="234" mass="25169">MTDTPEFGALSRRAFVAGLPLFLAACQTAGGSPTASGTASTKIATAVTGSTPVVNGYGAITTEPFPIAAINTKNLDPRFLRQEVSNPTREKPGTIVVDTANKFLYLVQDNGTARRYGVGVGREGFAWNGRAIIDRKQEWPKWHPPKEMQLRDPEAAKWPEGMPGGIGNPLGPRALYLAQNGKDTYFRIHGTTQPNSIGKAMSSGCIRMLNQDIIDLYNRVPIGTEVVVIQSGIA</sequence>
<keyword evidence="8 9" id="KW-0961">Cell wall biogenesis/degradation</keyword>
<name>A0ABV9Z198_9HYPH</name>
<evidence type="ECO:0000256" key="6">
    <source>
        <dbReference type="ARBA" id="ARBA00022960"/>
    </source>
</evidence>
<evidence type="ECO:0000256" key="1">
    <source>
        <dbReference type="ARBA" id="ARBA00004752"/>
    </source>
</evidence>
<evidence type="ECO:0000256" key="8">
    <source>
        <dbReference type="ARBA" id="ARBA00023316"/>
    </source>
</evidence>
<keyword evidence="4 11" id="KW-0808">Transferase</keyword>
<dbReference type="GO" id="GO:0016746">
    <property type="term" value="F:acyltransferase activity"/>
    <property type="evidence" value="ECO:0007669"/>
    <property type="project" value="UniProtKB-KW"/>
</dbReference>
<keyword evidence="7 9" id="KW-0573">Peptidoglycan synthesis</keyword>
<dbReference type="CDD" id="cd16913">
    <property type="entry name" value="YkuD_like"/>
    <property type="match status" value="1"/>
</dbReference>
<dbReference type="InterPro" id="IPR005490">
    <property type="entry name" value="LD_TPept_cat_dom"/>
</dbReference>
<evidence type="ECO:0000259" key="10">
    <source>
        <dbReference type="PROSITE" id="PS52029"/>
    </source>
</evidence>
<keyword evidence="3" id="KW-0328">Glycosyltransferase</keyword>
<dbReference type="PANTHER" id="PTHR30582">
    <property type="entry name" value="L,D-TRANSPEPTIDASE"/>
    <property type="match status" value="1"/>
</dbReference>
<evidence type="ECO:0000256" key="4">
    <source>
        <dbReference type="ARBA" id="ARBA00022679"/>
    </source>
</evidence>
<dbReference type="PROSITE" id="PS52029">
    <property type="entry name" value="LD_TPASE"/>
    <property type="match status" value="1"/>
</dbReference>
<comment type="pathway">
    <text evidence="1 9">Cell wall biogenesis; peptidoglycan biosynthesis.</text>
</comment>
<evidence type="ECO:0000256" key="9">
    <source>
        <dbReference type="PROSITE-ProRule" id="PRU01373"/>
    </source>
</evidence>
<keyword evidence="11" id="KW-0012">Acyltransferase</keyword>